<reference evidence="4" key="2">
    <citation type="submission" date="2025-08" db="UniProtKB">
        <authorList>
            <consortium name="Ensembl"/>
        </authorList>
    </citation>
    <scope>IDENTIFICATION</scope>
</reference>
<dbReference type="PANTHER" id="PTHR47308:SF1">
    <property type="entry name" value="NUCLEAR GTPASE SLIP-GC"/>
    <property type="match status" value="1"/>
</dbReference>
<dbReference type="SUPFAM" id="SSF52540">
    <property type="entry name" value="P-loop containing nucleoside triphosphate hydrolases"/>
    <property type="match status" value="1"/>
</dbReference>
<dbReference type="Gene3D" id="3.40.50.300">
    <property type="entry name" value="P-loop containing nucleotide triphosphate hydrolases"/>
    <property type="match status" value="2"/>
</dbReference>
<proteinExistence type="predicted"/>
<sequence>MESSEGRKRKNEIDIPCSKKKKKTKGQETEEPIYSCGDEARKCVSDTLKKLEAVSDREGFTFFKDIKEKLLVLKNKNLTDKMYIGVFGKSGVGKSFLINALLDEEFLLPSGSGEACTSVLIEVQADTNATNYNAGIEFISKSEWESDLRFMKDMIADEATEDGDELEDMAREKIEAVYGSKGINQSYNELLKSQTPQPFPTTLKIFKDNQASDLSKAIGCYIRNDGSFPQKYWPLVKKVTISLPASSKYLDRIVLIDLPGSGDINKERDEMWKTCLSKCASVWIVNDITRALNGKESIHILRNTFRIIAGGGECCNIAYICTQTDRIDPEQSDKQKEKEAAIGFRNQKYKEKIQELLDKEAKKCLLGDEEESENVFNVYTVSSQEYMNIRKGRTAIMKENDTVQELPLLHEHIRNMVIQHSQKAEKDYITEVFGVLSCLTFSKLVQVAEFNSELSVLLKNELDKVCENLVTFLNDVSENLESCLKDGVVEAEKMCIKIISCFIYYKMKNFRGYHRTLKAVCRSNGSYSSSKGPIDLNYTLSRPMYTSVNKTFLQTFRNSRSSINIIFDNVLYDFISSERLNKYKSSKVYPQVVFVKTELKRILSELEKEIRYIKKSINNSLSDSIKKIMQPAYEEASKISGTHAFKKIQKTLEDRIVSSQNTMFQRAKEEMLHRFDDLKKLVNNRIKEKMKESITLALNQSEVDETFPDIRDEFKTIKKCCKDLQITMCE</sequence>
<feature type="domain" description="DUF7605" evidence="3">
    <location>
        <begin position="513"/>
        <end position="659"/>
    </location>
</feature>
<reference evidence="4" key="3">
    <citation type="submission" date="2025-09" db="UniProtKB">
        <authorList>
            <consortium name="Ensembl"/>
        </authorList>
    </citation>
    <scope>IDENTIFICATION</scope>
</reference>
<evidence type="ECO:0000256" key="1">
    <source>
        <dbReference type="SAM" id="MobiDB-lite"/>
    </source>
</evidence>
<evidence type="ECO:0008006" key="6">
    <source>
        <dbReference type="Google" id="ProtNLM"/>
    </source>
</evidence>
<name>W5LWN5_LEPOC</name>
<dbReference type="Ensembl" id="ENSLOCT00000000543.1">
    <property type="protein sequence ID" value="ENSLOCP00000000542.1"/>
    <property type="gene ID" value="ENSLOCG00000000491.1"/>
</dbReference>
<feature type="region of interest" description="Disordered" evidence="1">
    <location>
        <begin position="1"/>
        <end position="31"/>
    </location>
</feature>
<accession>W5LWN5</accession>
<dbReference type="InterPro" id="IPR056024">
    <property type="entry name" value="DUF7605"/>
</dbReference>
<dbReference type="Pfam" id="PF24564">
    <property type="entry name" value="DUF7605"/>
    <property type="match status" value="1"/>
</dbReference>
<evidence type="ECO:0000259" key="2">
    <source>
        <dbReference type="Pfam" id="PF00350"/>
    </source>
</evidence>
<dbReference type="InterPro" id="IPR027417">
    <property type="entry name" value="P-loop_NTPase"/>
</dbReference>
<dbReference type="Bgee" id="ENSLOCG00000000491">
    <property type="expression patterns" value="Expressed in zone of skin and 1 other cell type or tissue"/>
</dbReference>
<dbReference type="STRING" id="7918.ENSLOCP00000000542"/>
<organism evidence="4 5">
    <name type="scientific">Lepisosteus oculatus</name>
    <name type="common">Spotted gar</name>
    <dbReference type="NCBI Taxonomy" id="7918"/>
    <lineage>
        <taxon>Eukaryota</taxon>
        <taxon>Metazoa</taxon>
        <taxon>Chordata</taxon>
        <taxon>Craniata</taxon>
        <taxon>Vertebrata</taxon>
        <taxon>Euteleostomi</taxon>
        <taxon>Actinopterygii</taxon>
        <taxon>Neopterygii</taxon>
        <taxon>Holostei</taxon>
        <taxon>Semionotiformes</taxon>
        <taxon>Lepisosteidae</taxon>
        <taxon>Lepisosteus</taxon>
    </lineage>
</organism>
<dbReference type="eggNOG" id="ENOG502QVUX">
    <property type="taxonomic scope" value="Eukaryota"/>
</dbReference>
<dbReference type="HOGENOM" id="CLU_019456_0_0_1"/>
<dbReference type="AlphaFoldDB" id="W5LWN5"/>
<dbReference type="InterPro" id="IPR053082">
    <property type="entry name" value="Nuclear_GTPase_SLIP-GC"/>
</dbReference>
<keyword evidence="5" id="KW-1185">Reference proteome</keyword>
<dbReference type="FunCoup" id="W5LWN5">
    <property type="interactions" value="50"/>
</dbReference>
<dbReference type="InterPro" id="IPR045063">
    <property type="entry name" value="Dynamin_N"/>
</dbReference>
<dbReference type="OMA" id="CNIAYIC"/>
<protein>
    <recommendedName>
        <fullName evidence="6">Nuclear GTPase, germinal center associated</fullName>
    </recommendedName>
</protein>
<evidence type="ECO:0000259" key="3">
    <source>
        <dbReference type="Pfam" id="PF24564"/>
    </source>
</evidence>
<evidence type="ECO:0000313" key="5">
    <source>
        <dbReference type="Proteomes" id="UP000018468"/>
    </source>
</evidence>
<evidence type="ECO:0000313" key="4">
    <source>
        <dbReference type="Ensembl" id="ENSLOCP00000000542.1"/>
    </source>
</evidence>
<dbReference type="GeneTree" id="ENSGT00390000007091"/>
<feature type="domain" description="Dynamin N-terminal" evidence="2">
    <location>
        <begin position="84"/>
        <end position="295"/>
    </location>
</feature>
<dbReference type="Proteomes" id="UP000018468">
    <property type="component" value="Unassembled WGS sequence"/>
</dbReference>
<dbReference type="Pfam" id="PF00350">
    <property type="entry name" value="Dynamin_N"/>
    <property type="match status" value="1"/>
</dbReference>
<dbReference type="InParanoid" id="W5LWN5"/>
<reference evidence="5" key="1">
    <citation type="submission" date="2011-12" db="EMBL/GenBank/DDBJ databases">
        <title>The Draft Genome of Lepisosteus oculatus.</title>
        <authorList>
            <consortium name="The Broad Institute Genome Assembly &amp; Analysis Group"/>
            <consortium name="Computational R&amp;D Group"/>
            <consortium name="and Sequencing Platform"/>
            <person name="Di Palma F."/>
            <person name="Alfoldi J."/>
            <person name="Johnson J."/>
            <person name="Berlin A."/>
            <person name="Gnerre S."/>
            <person name="Jaffe D."/>
            <person name="MacCallum I."/>
            <person name="Young S."/>
            <person name="Walker B.J."/>
            <person name="Lander E.S."/>
            <person name="Lindblad-Toh K."/>
        </authorList>
    </citation>
    <scope>NUCLEOTIDE SEQUENCE [LARGE SCALE GENOMIC DNA]</scope>
</reference>
<dbReference type="PANTHER" id="PTHR47308">
    <property type="entry name" value="NUCLEAR GTPASE SLIP-GC"/>
    <property type="match status" value="1"/>
</dbReference>